<dbReference type="Proteomes" id="UP000002274">
    <property type="component" value="Chromosome"/>
</dbReference>
<organism evidence="1 2">
    <name type="scientific">Prochlorococcus marinus (strain MIT 9303)</name>
    <dbReference type="NCBI Taxonomy" id="59922"/>
    <lineage>
        <taxon>Bacteria</taxon>
        <taxon>Bacillati</taxon>
        <taxon>Cyanobacteriota</taxon>
        <taxon>Cyanophyceae</taxon>
        <taxon>Synechococcales</taxon>
        <taxon>Prochlorococcaceae</taxon>
        <taxon>Prochlorococcus</taxon>
    </lineage>
</organism>
<dbReference type="HOGENOM" id="CLU_1553913_0_0_3"/>
<sequence>MWQATRNFQAGQVLGKKMREEERCPHQMEEFEEWCESDGLQKGGLEGLKSLRYWPQIVRNYSIPLHDSSMVNLLYMSIYGNQSSKEVAYSVMTESRELTNYCQESVRPTHSRRYAEALQNLDNPEAIDLIVNAVIADNGRRAIRDDSFLNDSEAVDKTPAYLRAMNVIETSL</sequence>
<name>A2C9B8_PROM3</name>
<protein>
    <submittedName>
        <fullName evidence="1">Uncharacterized protein</fullName>
    </submittedName>
</protein>
<dbReference type="KEGG" id="pmf:P9303_13311"/>
<dbReference type="EMBL" id="CP000554">
    <property type="protein sequence ID" value="ABM78078.1"/>
    <property type="molecule type" value="Genomic_DNA"/>
</dbReference>
<evidence type="ECO:0000313" key="2">
    <source>
        <dbReference type="Proteomes" id="UP000002274"/>
    </source>
</evidence>
<accession>A2C9B8</accession>
<proteinExistence type="predicted"/>
<reference evidence="1 2" key="1">
    <citation type="journal article" date="2007" name="PLoS Genet.">
        <title>Patterns and implications of gene gain and loss in the evolution of Prochlorococcus.</title>
        <authorList>
            <person name="Kettler G.C."/>
            <person name="Martiny A.C."/>
            <person name="Huang K."/>
            <person name="Zucker J."/>
            <person name="Coleman M.L."/>
            <person name="Rodrigue S."/>
            <person name="Chen F."/>
            <person name="Lapidus A."/>
            <person name="Ferriera S."/>
            <person name="Johnson J."/>
            <person name="Steglich C."/>
            <person name="Church G.M."/>
            <person name="Richardson P."/>
            <person name="Chisholm S.W."/>
        </authorList>
    </citation>
    <scope>NUCLEOTIDE SEQUENCE [LARGE SCALE GENOMIC DNA]</scope>
    <source>
        <strain evidence="1 2">MIT 9303</strain>
    </source>
</reference>
<evidence type="ECO:0000313" key="1">
    <source>
        <dbReference type="EMBL" id="ABM78078.1"/>
    </source>
</evidence>
<gene>
    <name evidence="1" type="ordered locus">P9303_13311</name>
</gene>
<dbReference type="AlphaFoldDB" id="A2C9B8"/>